<dbReference type="InterPro" id="IPR003034">
    <property type="entry name" value="SAP_dom"/>
</dbReference>
<evidence type="ECO:0000256" key="1">
    <source>
        <dbReference type="SAM" id="MobiDB-lite"/>
    </source>
</evidence>
<dbReference type="InterPro" id="IPR036361">
    <property type="entry name" value="SAP_dom_sf"/>
</dbReference>
<keyword evidence="4" id="KW-1185">Reference proteome</keyword>
<dbReference type="GO" id="GO:0003676">
    <property type="term" value="F:nucleic acid binding"/>
    <property type="evidence" value="ECO:0007669"/>
    <property type="project" value="InterPro"/>
</dbReference>
<dbReference type="PANTHER" id="PTHR47031:SF3">
    <property type="entry name" value="SAP DOMAIN-CONTAINING PROTEIN"/>
    <property type="match status" value="1"/>
</dbReference>
<organism evidence="3 4">
    <name type="scientific">Phytophthora megakarya</name>
    <dbReference type="NCBI Taxonomy" id="4795"/>
    <lineage>
        <taxon>Eukaryota</taxon>
        <taxon>Sar</taxon>
        <taxon>Stramenopiles</taxon>
        <taxon>Oomycota</taxon>
        <taxon>Peronosporomycetes</taxon>
        <taxon>Peronosporales</taxon>
        <taxon>Peronosporaceae</taxon>
        <taxon>Phytophthora</taxon>
    </lineage>
</organism>
<dbReference type="Gene3D" id="1.10.720.30">
    <property type="entry name" value="SAP domain"/>
    <property type="match status" value="1"/>
</dbReference>
<dbReference type="SMART" id="SM00513">
    <property type="entry name" value="SAP"/>
    <property type="match status" value="1"/>
</dbReference>
<dbReference type="PANTHER" id="PTHR47031">
    <property type="entry name" value="SAP DNA-BINDING DOMAIN-CONTAINING PROTEIN"/>
    <property type="match status" value="1"/>
</dbReference>
<dbReference type="STRING" id="4795.A0A225WZM4"/>
<dbReference type="CDD" id="cd12432">
    <property type="entry name" value="RRM_ACINU"/>
    <property type="match status" value="1"/>
</dbReference>
<dbReference type="SUPFAM" id="SSF54928">
    <property type="entry name" value="RNA-binding domain, RBD"/>
    <property type="match status" value="1"/>
</dbReference>
<evidence type="ECO:0000259" key="2">
    <source>
        <dbReference type="PROSITE" id="PS50800"/>
    </source>
</evidence>
<accession>A0A225WZM4</accession>
<sequence length="269" mass="29973">MDADALSHLKVKDLQRELKKRGLDTSGLKAALLQRLKEHLQRTQSEDMETAKEAEAEKGDEEQADEKDEPTDHSEATDKPTGKRPADKEEDAAPDAKKPKLEEEPNTTSPQPEDEDDKPAQTEDVDNEKAVDDDAEKGYKATLRIDNFVRPFTLNAVKALVQELGNFVEDGFWMDVIKTHCYVTYSSPEVAKKTSSALDGKVWPPENGRALSVKFADHTAMEVSQFGEANLPSRPKSTSDDTQAIQRQSTSTVLRCCTKADLILLFVKR</sequence>
<feature type="compositionally biased region" description="Acidic residues" evidence="1">
    <location>
        <begin position="112"/>
        <end position="126"/>
    </location>
</feature>
<dbReference type="EMBL" id="NBNE01000139">
    <property type="protein sequence ID" value="OWZ22408.1"/>
    <property type="molecule type" value="Genomic_DNA"/>
</dbReference>
<feature type="compositionally biased region" description="Basic and acidic residues" evidence="1">
    <location>
        <begin position="94"/>
        <end position="103"/>
    </location>
</feature>
<dbReference type="InterPro" id="IPR034257">
    <property type="entry name" value="Acinus_RRM"/>
</dbReference>
<protein>
    <recommendedName>
        <fullName evidence="2">SAP domain-containing protein</fullName>
    </recommendedName>
</protein>
<dbReference type="InterPro" id="IPR035979">
    <property type="entry name" value="RBD_domain_sf"/>
</dbReference>
<dbReference type="SUPFAM" id="SSF68906">
    <property type="entry name" value="SAP domain"/>
    <property type="match status" value="1"/>
</dbReference>
<dbReference type="Proteomes" id="UP000198211">
    <property type="component" value="Unassembled WGS sequence"/>
</dbReference>
<dbReference type="AlphaFoldDB" id="A0A225WZM4"/>
<feature type="domain" description="SAP" evidence="2">
    <location>
        <begin position="6"/>
        <end position="40"/>
    </location>
</feature>
<feature type="region of interest" description="Disordered" evidence="1">
    <location>
        <begin position="39"/>
        <end position="134"/>
    </location>
</feature>
<feature type="compositionally biased region" description="Acidic residues" evidence="1">
    <location>
        <begin position="58"/>
        <end position="69"/>
    </location>
</feature>
<dbReference type="InterPro" id="IPR012677">
    <property type="entry name" value="Nucleotide-bd_a/b_plait_sf"/>
</dbReference>
<gene>
    <name evidence="3" type="ORF">PHMEG_0002897</name>
</gene>
<proteinExistence type="predicted"/>
<evidence type="ECO:0000313" key="4">
    <source>
        <dbReference type="Proteomes" id="UP000198211"/>
    </source>
</evidence>
<feature type="compositionally biased region" description="Basic and acidic residues" evidence="1">
    <location>
        <begin position="70"/>
        <end position="87"/>
    </location>
</feature>
<dbReference type="Gene3D" id="3.30.70.330">
    <property type="match status" value="1"/>
</dbReference>
<feature type="compositionally biased region" description="Basic and acidic residues" evidence="1">
    <location>
        <begin position="39"/>
        <end position="57"/>
    </location>
</feature>
<dbReference type="Pfam" id="PF02037">
    <property type="entry name" value="SAP"/>
    <property type="match status" value="1"/>
</dbReference>
<name>A0A225WZM4_9STRA</name>
<evidence type="ECO:0000313" key="3">
    <source>
        <dbReference type="EMBL" id="OWZ22408.1"/>
    </source>
</evidence>
<comment type="caution">
    <text evidence="3">The sequence shown here is derived from an EMBL/GenBank/DDBJ whole genome shotgun (WGS) entry which is preliminary data.</text>
</comment>
<dbReference type="OrthoDB" id="5348404at2759"/>
<dbReference type="PROSITE" id="PS50800">
    <property type="entry name" value="SAP"/>
    <property type="match status" value="1"/>
</dbReference>
<reference evidence="4" key="1">
    <citation type="submission" date="2017-03" db="EMBL/GenBank/DDBJ databases">
        <title>Phytopthora megakarya and P. palmivora, two closely related causual agents of cacao black pod achieved similar genome size and gene model numbers by different mechanisms.</title>
        <authorList>
            <person name="Ali S."/>
            <person name="Shao J."/>
            <person name="Larry D.J."/>
            <person name="Kronmiller B."/>
            <person name="Shen D."/>
            <person name="Strem M.D."/>
            <person name="Melnick R.L."/>
            <person name="Guiltinan M.J."/>
            <person name="Tyler B.M."/>
            <person name="Meinhardt L.W."/>
            <person name="Bailey B.A."/>
        </authorList>
    </citation>
    <scope>NUCLEOTIDE SEQUENCE [LARGE SCALE GENOMIC DNA]</scope>
    <source>
        <strain evidence="4">zdho120</strain>
    </source>
</reference>